<name>A0A8T2UP90_CERRI</name>
<dbReference type="PROSITE" id="PS50878">
    <property type="entry name" value="RT_POL"/>
    <property type="match status" value="1"/>
</dbReference>
<dbReference type="CDD" id="cd01650">
    <property type="entry name" value="RT_nLTR_like"/>
    <property type="match status" value="1"/>
</dbReference>
<dbReference type="Proteomes" id="UP000825935">
    <property type="component" value="Chromosome 5"/>
</dbReference>
<dbReference type="SUPFAM" id="SSF56672">
    <property type="entry name" value="DNA/RNA polymerases"/>
    <property type="match status" value="1"/>
</dbReference>
<evidence type="ECO:0000259" key="1">
    <source>
        <dbReference type="PROSITE" id="PS50878"/>
    </source>
</evidence>
<comment type="caution">
    <text evidence="2">The sequence shown here is derived from an EMBL/GenBank/DDBJ whole genome shotgun (WGS) entry which is preliminary data.</text>
</comment>
<evidence type="ECO:0000313" key="2">
    <source>
        <dbReference type="EMBL" id="KAH7436410.1"/>
    </source>
</evidence>
<dbReference type="AlphaFoldDB" id="A0A8T2UP90"/>
<dbReference type="Gene3D" id="3.30.70.270">
    <property type="match status" value="1"/>
</dbReference>
<accession>A0A8T2UP90</accession>
<reference evidence="2" key="1">
    <citation type="submission" date="2021-08" db="EMBL/GenBank/DDBJ databases">
        <title>WGS assembly of Ceratopteris richardii.</title>
        <authorList>
            <person name="Marchant D.B."/>
            <person name="Chen G."/>
            <person name="Jenkins J."/>
            <person name="Shu S."/>
            <person name="Leebens-Mack J."/>
            <person name="Grimwood J."/>
            <person name="Schmutz J."/>
            <person name="Soltis P."/>
            <person name="Soltis D."/>
            <person name="Chen Z.-H."/>
        </authorList>
    </citation>
    <scope>NUCLEOTIDE SEQUENCE</scope>
    <source>
        <strain evidence="2">Whitten #5841</strain>
        <tissue evidence="2">Leaf</tissue>
    </source>
</reference>
<gene>
    <name evidence="2" type="ORF">KP509_05G018500</name>
</gene>
<dbReference type="PANTHER" id="PTHR47027">
    <property type="entry name" value="REVERSE TRANSCRIPTASE DOMAIN-CONTAINING PROTEIN"/>
    <property type="match status" value="1"/>
</dbReference>
<dbReference type="InterPro" id="IPR043128">
    <property type="entry name" value="Rev_trsase/Diguanyl_cyclase"/>
</dbReference>
<protein>
    <recommendedName>
        <fullName evidence="1">Reverse transcriptase domain-containing protein</fullName>
    </recommendedName>
</protein>
<dbReference type="OrthoDB" id="2968572at2759"/>
<feature type="domain" description="Reverse transcriptase" evidence="1">
    <location>
        <begin position="1"/>
        <end position="148"/>
    </location>
</feature>
<dbReference type="InterPro" id="IPR043502">
    <property type="entry name" value="DNA/RNA_pol_sf"/>
</dbReference>
<dbReference type="InterPro" id="IPR000477">
    <property type="entry name" value="RT_dom"/>
</dbReference>
<dbReference type="PANTHER" id="PTHR47027:SF20">
    <property type="entry name" value="REVERSE TRANSCRIPTASE-LIKE PROTEIN WITH RNA-DIRECTED DNA POLYMERASE DOMAIN"/>
    <property type="match status" value="1"/>
</dbReference>
<sequence>MIWGIYSLYERVSGRVRCPGGLSDPLASTIGVKQGCPLSPTLFGLYIDEIVDFIQKQGGDGIEVHGSTIHILLYADDIVLVSESGAGLQHHLHGLDDFCAQRGLSVNLGKTKVMIFHTSAQVRRHSLFTAVGGPIEVVGSYVYLGVTFTAASGVFSMSQAARDRITRGYEALALMERQCHQAYFQEPRTKGWLFDTLVTPAFMYGAAIWGPGLATSVWTALERPQILMIARLIRSKPAVPHDIIRAELSAPPMLVEALFHTVCLLHRLRSMDTERMAYRAFQASRDMALAGDTSSWYAQTRDWLAHHGFDIHRLPPLQYDLHAPTYSLSHQERNRVIRQEIWHTYIQRTWVCPRDTLPPKMLYYREHFLHISGEGFIEILRYMRTYLPHHLRVVIGQLRVSSHQLEIERGLSRGVPREERWCPVCQTELESEEHFVVRCPAYLDLRAQFQIEESLQLCMTMGDQRRLGRFLIAAYERREQSLQPTHQTRRSIQQTITQFFQQAQLHQRGPSRGLTLHQAETQRARRRPRMVGYHRPRLYGEDISRIRTAYDHMMEQRHTTTTWVVFLREALRPAPMYHILHPPPPITSS</sequence>
<dbReference type="OMA" id="PHMRINI"/>
<keyword evidence="3" id="KW-1185">Reference proteome</keyword>
<organism evidence="2 3">
    <name type="scientific">Ceratopteris richardii</name>
    <name type="common">Triangle waterfern</name>
    <dbReference type="NCBI Taxonomy" id="49495"/>
    <lineage>
        <taxon>Eukaryota</taxon>
        <taxon>Viridiplantae</taxon>
        <taxon>Streptophyta</taxon>
        <taxon>Embryophyta</taxon>
        <taxon>Tracheophyta</taxon>
        <taxon>Polypodiopsida</taxon>
        <taxon>Polypodiidae</taxon>
        <taxon>Polypodiales</taxon>
        <taxon>Pteridineae</taxon>
        <taxon>Pteridaceae</taxon>
        <taxon>Parkerioideae</taxon>
        <taxon>Ceratopteris</taxon>
    </lineage>
</organism>
<dbReference type="Pfam" id="PF00078">
    <property type="entry name" value="RVT_1"/>
    <property type="match status" value="1"/>
</dbReference>
<evidence type="ECO:0000313" key="3">
    <source>
        <dbReference type="Proteomes" id="UP000825935"/>
    </source>
</evidence>
<dbReference type="EMBL" id="CM035410">
    <property type="protein sequence ID" value="KAH7436410.1"/>
    <property type="molecule type" value="Genomic_DNA"/>
</dbReference>
<proteinExistence type="predicted"/>